<accession>A0ABP9CHZ8</accession>
<proteinExistence type="inferred from homology"/>
<dbReference type="RefSeq" id="WP_200170798.1">
    <property type="nucleotide sequence ID" value="NZ_BAABKQ010000001.1"/>
</dbReference>
<keyword evidence="4" id="KW-1185">Reference proteome</keyword>
<protein>
    <submittedName>
        <fullName evidence="3">Aminodeoxychorismate lyase</fullName>
    </submittedName>
</protein>
<gene>
    <name evidence="3" type="ORF">GCM10023353_11420</name>
</gene>
<dbReference type="EMBL" id="BAABKQ010000001">
    <property type="protein sequence ID" value="GAA4809227.1"/>
    <property type="molecule type" value="Genomic_DNA"/>
</dbReference>
<dbReference type="InterPro" id="IPR036038">
    <property type="entry name" value="Aminotransferase-like"/>
</dbReference>
<sequence length="330" mass="33843">MTDSGVKDGPGGTGGGQVVMTLDGTAHASGAPLLYADDLAVLRGDGVFETVLVRGGTPRLLDAHIERLARSARMLELPSPDKGAWRRMAEAAAARWGPKGEGVMRLVLSRGRESGGGPTGFALVSPLPARSVRVRKDGVAVITMDCGRSVETAGSSPWELAGAKSISYASNMAALRYAERQGAGDVILISSEGYVLEGPRSTVVIARDGGLVSPPVEHGILPGTTQHALFEAARERRISCRHAPLRPADLIAAEGVWLLSSTTLVATVSMVNGVDIGRSELDGAVRSMVEAAVGGGPDSGSRSGAEPRKGDAPQKPGTSGKSASADAAHG</sequence>
<dbReference type="PANTHER" id="PTHR42743">
    <property type="entry name" value="AMINO-ACID AMINOTRANSFERASE"/>
    <property type="match status" value="1"/>
</dbReference>
<dbReference type="InterPro" id="IPR043132">
    <property type="entry name" value="BCAT-like_C"/>
</dbReference>
<evidence type="ECO:0000256" key="1">
    <source>
        <dbReference type="ARBA" id="ARBA00009320"/>
    </source>
</evidence>
<dbReference type="NCBIfam" id="NF005886">
    <property type="entry name" value="PRK07849.1-1"/>
    <property type="match status" value="1"/>
</dbReference>
<dbReference type="Pfam" id="PF01063">
    <property type="entry name" value="Aminotran_4"/>
    <property type="match status" value="1"/>
</dbReference>
<dbReference type="Gene3D" id="3.20.10.10">
    <property type="entry name" value="D-amino Acid Aminotransferase, subunit A, domain 2"/>
    <property type="match status" value="1"/>
</dbReference>
<reference evidence="4" key="1">
    <citation type="journal article" date="2019" name="Int. J. Syst. Evol. Microbiol.">
        <title>The Global Catalogue of Microorganisms (GCM) 10K type strain sequencing project: providing services to taxonomists for standard genome sequencing and annotation.</title>
        <authorList>
            <consortium name="The Broad Institute Genomics Platform"/>
            <consortium name="The Broad Institute Genome Sequencing Center for Infectious Disease"/>
            <person name="Wu L."/>
            <person name="Ma J."/>
        </authorList>
    </citation>
    <scope>NUCLEOTIDE SEQUENCE [LARGE SCALE GENOMIC DNA]</scope>
    <source>
        <strain evidence="4">JCM 18542</strain>
    </source>
</reference>
<dbReference type="InterPro" id="IPR043131">
    <property type="entry name" value="BCAT-like_N"/>
</dbReference>
<evidence type="ECO:0000256" key="2">
    <source>
        <dbReference type="SAM" id="MobiDB-lite"/>
    </source>
</evidence>
<dbReference type="GO" id="GO:0016829">
    <property type="term" value="F:lyase activity"/>
    <property type="evidence" value="ECO:0007669"/>
    <property type="project" value="UniProtKB-KW"/>
</dbReference>
<comment type="similarity">
    <text evidence="1">Belongs to the class-IV pyridoxal-phosphate-dependent aminotransferase family.</text>
</comment>
<dbReference type="PANTHER" id="PTHR42743:SF11">
    <property type="entry name" value="AMINODEOXYCHORISMATE LYASE"/>
    <property type="match status" value="1"/>
</dbReference>
<evidence type="ECO:0000313" key="3">
    <source>
        <dbReference type="EMBL" id="GAA4809227.1"/>
    </source>
</evidence>
<dbReference type="Gene3D" id="3.30.470.10">
    <property type="match status" value="1"/>
</dbReference>
<dbReference type="Proteomes" id="UP001500839">
    <property type="component" value="Unassembled WGS sequence"/>
</dbReference>
<name>A0ABP9CHZ8_9ACTN</name>
<evidence type="ECO:0000313" key="4">
    <source>
        <dbReference type="Proteomes" id="UP001500839"/>
    </source>
</evidence>
<dbReference type="InterPro" id="IPR001544">
    <property type="entry name" value="Aminotrans_IV"/>
</dbReference>
<comment type="caution">
    <text evidence="3">The sequence shown here is derived from an EMBL/GenBank/DDBJ whole genome shotgun (WGS) entry which is preliminary data.</text>
</comment>
<dbReference type="InterPro" id="IPR050571">
    <property type="entry name" value="Class-IV_PLP-Dep_Aminotrnsfr"/>
</dbReference>
<dbReference type="NCBIfam" id="NF005887">
    <property type="entry name" value="PRK07849.1-2"/>
    <property type="match status" value="1"/>
</dbReference>
<organism evidence="3 4">
    <name type="scientific">Tomitella cavernea</name>
    <dbReference type="NCBI Taxonomy" id="1387982"/>
    <lineage>
        <taxon>Bacteria</taxon>
        <taxon>Bacillati</taxon>
        <taxon>Actinomycetota</taxon>
        <taxon>Actinomycetes</taxon>
        <taxon>Mycobacteriales</taxon>
        <taxon>Tomitella</taxon>
    </lineage>
</organism>
<dbReference type="SUPFAM" id="SSF56752">
    <property type="entry name" value="D-aminoacid aminotransferase-like PLP-dependent enzymes"/>
    <property type="match status" value="1"/>
</dbReference>
<keyword evidence="3" id="KW-0456">Lyase</keyword>
<feature type="region of interest" description="Disordered" evidence="2">
    <location>
        <begin position="290"/>
        <end position="330"/>
    </location>
</feature>